<accession>A0A4P5NYS1</accession>
<dbReference type="RefSeq" id="WP_162853831.1">
    <property type="nucleotide sequence ID" value="NZ_BDLU01000070.1"/>
</dbReference>
<protein>
    <submittedName>
        <fullName evidence="1">Uncharacterized protein</fullName>
    </submittedName>
</protein>
<name>A0A4P5NYS1_9PROT</name>
<proteinExistence type="predicted"/>
<evidence type="ECO:0000313" key="1">
    <source>
        <dbReference type="EMBL" id="GCE85111.1"/>
    </source>
</evidence>
<dbReference type="Proteomes" id="UP000315095">
    <property type="component" value="Unassembled WGS sequence"/>
</dbReference>
<dbReference type="EMBL" id="BDLU01000070">
    <property type="protein sequence ID" value="GCE85111.1"/>
    <property type="molecule type" value="Genomic_DNA"/>
</dbReference>
<sequence length="56" mass="6367">MTHKIRIAGDLTETVELIAQNRYRVFLRRNGEIVAMNAAAWQRIVDSGRVVEVQNG</sequence>
<evidence type="ECO:0000313" key="2">
    <source>
        <dbReference type="Proteomes" id="UP000315095"/>
    </source>
</evidence>
<gene>
    <name evidence="1" type="ORF">MSKU9_3252</name>
</gene>
<keyword evidence="2" id="KW-1185">Reference proteome</keyword>
<comment type="caution">
    <text evidence="1">The sequence shown here is derived from an EMBL/GenBank/DDBJ whole genome shotgun (WGS) entry which is preliminary data.</text>
</comment>
<reference evidence="2" key="1">
    <citation type="submission" date="2017-01" db="EMBL/GenBank/DDBJ databases">
        <title>Komagataeibacter sp. MSKU9 whole genome sequencing project.</title>
        <authorList>
            <person name="Matsutani M."/>
            <person name="Naloka K."/>
            <person name="Theeragool G."/>
            <person name="Yakushi T."/>
            <person name="Matsushita K."/>
        </authorList>
    </citation>
    <scope>NUCLEOTIDE SEQUENCE [LARGE SCALE GENOMIC DNA]</scope>
    <source>
        <strain evidence="2">MSKU9</strain>
    </source>
</reference>
<dbReference type="AlphaFoldDB" id="A0A4P5NYS1"/>
<organism evidence="1 2">
    <name type="scientific">Komagataeibacter diospyri</name>
    <dbReference type="NCBI Taxonomy" id="1932662"/>
    <lineage>
        <taxon>Bacteria</taxon>
        <taxon>Pseudomonadati</taxon>
        <taxon>Pseudomonadota</taxon>
        <taxon>Alphaproteobacteria</taxon>
        <taxon>Acetobacterales</taxon>
        <taxon>Acetobacteraceae</taxon>
        <taxon>Komagataeibacter</taxon>
    </lineage>
</organism>